<dbReference type="EMBL" id="VDMP01000025">
    <property type="protein sequence ID" value="TNM38277.1"/>
    <property type="molecule type" value="Genomic_DNA"/>
</dbReference>
<name>A0A5C4VQX9_9ACTN</name>
<keyword evidence="3" id="KW-1185">Reference proteome</keyword>
<dbReference type="Proteomes" id="UP000313231">
    <property type="component" value="Unassembled WGS sequence"/>
</dbReference>
<evidence type="ECO:0000313" key="2">
    <source>
        <dbReference type="EMBL" id="TNM38277.1"/>
    </source>
</evidence>
<reference evidence="2 3" key="1">
    <citation type="journal article" date="2016" name="Int. J. Syst. Evol. Microbiol.">
        <title>Nocardioides albidus sp. nov., an actinobacterium isolated from garden soil.</title>
        <authorList>
            <person name="Singh H."/>
            <person name="Du J."/>
            <person name="Trinh H."/>
            <person name="Won K."/>
            <person name="Yang J.E."/>
            <person name="Yin C."/>
            <person name="Kook M."/>
            <person name="Yi T.H."/>
        </authorList>
    </citation>
    <scope>NUCLEOTIDE SEQUENCE [LARGE SCALE GENOMIC DNA]</scope>
    <source>
        <strain evidence="2 3">CCTCC AB 2015297</strain>
    </source>
</reference>
<gene>
    <name evidence="2" type="ORF">FHP29_13405</name>
</gene>
<comment type="caution">
    <text evidence="2">The sequence shown here is derived from an EMBL/GenBank/DDBJ whole genome shotgun (WGS) entry which is preliminary data.</text>
</comment>
<dbReference type="InterPro" id="IPR022121">
    <property type="entry name" value="Peptidase_M73_camelysin"/>
</dbReference>
<organism evidence="2 3">
    <name type="scientific">Nocardioides albidus</name>
    <dbReference type="NCBI Taxonomy" id="1517589"/>
    <lineage>
        <taxon>Bacteria</taxon>
        <taxon>Bacillati</taxon>
        <taxon>Actinomycetota</taxon>
        <taxon>Actinomycetes</taxon>
        <taxon>Propionibacteriales</taxon>
        <taxon>Nocardioidaceae</taxon>
        <taxon>Nocardioides</taxon>
    </lineage>
</organism>
<keyword evidence="1" id="KW-0732">Signal</keyword>
<dbReference type="Pfam" id="PF12389">
    <property type="entry name" value="Peptidase_M73"/>
    <property type="match status" value="1"/>
</dbReference>
<accession>A0A5C4VQX9</accession>
<dbReference type="AlphaFoldDB" id="A0A5C4VQX9"/>
<protein>
    <recommendedName>
        <fullName evidence="4">Camelysin metallo-endopeptidase</fullName>
    </recommendedName>
</protein>
<dbReference type="RefSeq" id="WP_139623391.1">
    <property type="nucleotide sequence ID" value="NZ_VDMP01000025.1"/>
</dbReference>
<evidence type="ECO:0000313" key="3">
    <source>
        <dbReference type="Proteomes" id="UP000313231"/>
    </source>
</evidence>
<dbReference type="OrthoDB" id="3784946at2"/>
<sequence length="176" mass="17556">MRMSRKILVPLATLSAAGAIAVGSGATFTSQSGNTISAVTSGTLTQANSKDGGAIFDLTGLKPGDVLNGTLSLTNTGTLPASFSLTETSSANAFTGDDLTLAITNTTTGASVYSGTFGGLADGTKSDIGVIQPGAVNTFRFTVKLATSAANANQGKAASAAYQWDAVQLSGDTYDD</sequence>
<proteinExistence type="predicted"/>
<evidence type="ECO:0008006" key="4">
    <source>
        <dbReference type="Google" id="ProtNLM"/>
    </source>
</evidence>
<feature type="signal peptide" evidence="1">
    <location>
        <begin position="1"/>
        <end position="21"/>
    </location>
</feature>
<feature type="chain" id="PRO_5039627215" description="Camelysin metallo-endopeptidase" evidence="1">
    <location>
        <begin position="22"/>
        <end position="176"/>
    </location>
</feature>
<evidence type="ECO:0000256" key="1">
    <source>
        <dbReference type="SAM" id="SignalP"/>
    </source>
</evidence>